<evidence type="ECO:0000313" key="2">
    <source>
        <dbReference type="Proteomes" id="UP001208570"/>
    </source>
</evidence>
<evidence type="ECO:0000313" key="1">
    <source>
        <dbReference type="EMBL" id="KAK2148378.1"/>
    </source>
</evidence>
<dbReference type="EMBL" id="JAODUP010000501">
    <property type="protein sequence ID" value="KAK2148378.1"/>
    <property type="molecule type" value="Genomic_DNA"/>
</dbReference>
<keyword evidence="2" id="KW-1185">Reference proteome</keyword>
<evidence type="ECO:0008006" key="3">
    <source>
        <dbReference type="Google" id="ProtNLM"/>
    </source>
</evidence>
<dbReference type="Proteomes" id="UP001208570">
    <property type="component" value="Unassembled WGS sequence"/>
</dbReference>
<reference evidence="1" key="1">
    <citation type="journal article" date="2023" name="Mol. Biol. Evol.">
        <title>Third-Generation Sequencing Reveals the Adaptive Role of the Epigenome in Three Deep-Sea Polychaetes.</title>
        <authorList>
            <person name="Perez M."/>
            <person name="Aroh O."/>
            <person name="Sun Y."/>
            <person name="Lan Y."/>
            <person name="Juniper S.K."/>
            <person name="Young C.R."/>
            <person name="Angers B."/>
            <person name="Qian P.Y."/>
        </authorList>
    </citation>
    <scope>NUCLEOTIDE SEQUENCE</scope>
    <source>
        <strain evidence="1">P08H-3</strain>
    </source>
</reference>
<gene>
    <name evidence="1" type="ORF">LSH36_501g08028</name>
</gene>
<accession>A0AAD9J926</accession>
<protein>
    <recommendedName>
        <fullName evidence="3">Reverse transcriptase domain-containing protein</fullName>
    </recommendedName>
</protein>
<sequence>MSYRQLDFYLGTRSLETFETLYAVASVFQVLSDIKLDTLHNYYSNRFCSDTGDRSDDIRKAEASVIARYLALKDKVDNNYTMRESDLLQYVEELSTRCAVGIDGINAEHIKWTKDTQLITVICSMLTLCIRFGIVADSFTQGLLIPLLNKNSNNIDLTIPNHYRPIVISTTFSKILEIHILKKCGEHEFHDLQFGFVGNRGTPMTL</sequence>
<dbReference type="AlphaFoldDB" id="A0AAD9J926"/>
<proteinExistence type="predicted"/>
<name>A0AAD9J926_9ANNE</name>
<organism evidence="1 2">
    <name type="scientific">Paralvinella palmiformis</name>
    <dbReference type="NCBI Taxonomy" id="53620"/>
    <lineage>
        <taxon>Eukaryota</taxon>
        <taxon>Metazoa</taxon>
        <taxon>Spiralia</taxon>
        <taxon>Lophotrochozoa</taxon>
        <taxon>Annelida</taxon>
        <taxon>Polychaeta</taxon>
        <taxon>Sedentaria</taxon>
        <taxon>Canalipalpata</taxon>
        <taxon>Terebellida</taxon>
        <taxon>Terebelliformia</taxon>
        <taxon>Alvinellidae</taxon>
        <taxon>Paralvinella</taxon>
    </lineage>
</organism>
<comment type="caution">
    <text evidence="1">The sequence shown here is derived from an EMBL/GenBank/DDBJ whole genome shotgun (WGS) entry which is preliminary data.</text>
</comment>